<keyword evidence="3" id="KW-0819">tRNA processing</keyword>
<dbReference type="Gene3D" id="3.20.20.140">
    <property type="entry name" value="Metal-dependent hydrolases"/>
    <property type="match status" value="1"/>
</dbReference>
<dbReference type="EMBL" id="LN856849">
    <property type="protein sequence ID" value="CDP92746.1"/>
    <property type="molecule type" value="Genomic_DNA"/>
</dbReference>
<accession>A0A0J9XP67</accession>
<evidence type="ECO:0000256" key="3">
    <source>
        <dbReference type="ARBA" id="ARBA00022694"/>
    </source>
</evidence>
<protein>
    <submittedName>
        <fullName evidence="4">Bm14772</fullName>
    </submittedName>
</protein>
<dbReference type="GO" id="GO:0003723">
    <property type="term" value="F:RNA binding"/>
    <property type="evidence" value="ECO:0007669"/>
    <property type="project" value="TreeGrafter"/>
</dbReference>
<evidence type="ECO:0000313" key="4">
    <source>
        <dbReference type="EMBL" id="CDP92746.1"/>
    </source>
</evidence>
<gene>
    <name evidence="4" type="primary">Bm14772</name>
    <name evidence="4" type="ORF">BM_Bm14772</name>
</gene>
<dbReference type="InterPro" id="IPR002738">
    <property type="entry name" value="RNase_P_p30"/>
</dbReference>
<reference evidence="4" key="1">
    <citation type="journal article" date="2007" name="Science">
        <title>Draft genome of the filarial nematode parasite Brugia malayi.</title>
        <authorList>
            <person name="Ghedin E."/>
            <person name="Wang S."/>
            <person name="Spiro D."/>
            <person name="Caler E."/>
            <person name="Zhao Q."/>
            <person name="Crabtree J."/>
            <person name="Allen J.E."/>
            <person name="Delcher A.L."/>
            <person name="Guiliano D.B."/>
            <person name="Miranda-Saavedra D."/>
            <person name="Angiuoli S.V."/>
            <person name="Creasy T."/>
            <person name="Amedeo P."/>
            <person name="Haas B."/>
            <person name="El-Sayed N.M."/>
            <person name="Wortman J.R."/>
            <person name="Feldblyum T."/>
            <person name="Tallon L."/>
            <person name="Schatz M."/>
            <person name="Shumway M."/>
            <person name="Koo H."/>
            <person name="Salzberg S.L."/>
            <person name="Schobel S."/>
            <person name="Pertea M."/>
            <person name="Pop M."/>
            <person name="White O."/>
            <person name="Barton G.J."/>
            <person name="Carlow C.K."/>
            <person name="Crawford M.J."/>
            <person name="Daub J."/>
            <person name="Dimmic M.W."/>
            <person name="Estes C.F."/>
            <person name="Foster J.M."/>
            <person name="Ganatra M."/>
            <person name="Gregory W.F."/>
            <person name="Johnson N.M."/>
            <person name="Jin J."/>
            <person name="Komuniecki R."/>
            <person name="Korf I."/>
            <person name="Kumar S."/>
            <person name="Laney S."/>
            <person name="Li B.W."/>
            <person name="Li W."/>
            <person name="Lindblom T.H."/>
            <person name="Lustigman S."/>
            <person name="Ma D."/>
            <person name="Maina C.V."/>
            <person name="Martin D.M."/>
            <person name="McCarter J.P."/>
            <person name="McReynolds L."/>
            <person name="Mitreva M."/>
            <person name="Nutman T.B."/>
            <person name="Parkinson J."/>
            <person name="Peregrin-Alvarez J.M."/>
            <person name="Poole C."/>
            <person name="Ren Q."/>
            <person name="Saunders L."/>
            <person name="Sluder A.E."/>
            <person name="Smith K."/>
            <person name="Stanke M."/>
            <person name="Unnasch T.R."/>
            <person name="Ware J."/>
            <person name="Wei A.D."/>
            <person name="Weil G."/>
            <person name="Williams D.J."/>
            <person name="Zhang Y."/>
            <person name="Williams S.A."/>
            <person name="Fraser-Liggett C."/>
            <person name="Slatko B."/>
            <person name="Blaxter M.L."/>
            <person name="Scott A.L."/>
        </authorList>
    </citation>
    <scope>NUCLEOTIDE SEQUENCE</scope>
    <source>
        <strain evidence="4">FR3</strain>
    </source>
</reference>
<dbReference type="PANTHER" id="PTHR13031:SF0">
    <property type="entry name" value="RIBONUCLEASE P PROTEIN SUBUNIT P30"/>
    <property type="match status" value="1"/>
</dbReference>
<dbReference type="Pfam" id="PF01876">
    <property type="entry name" value="RNase_P_p30"/>
    <property type="match status" value="1"/>
</dbReference>
<reference evidence="4" key="2">
    <citation type="submission" date="2012-12" db="EMBL/GenBank/DDBJ databases">
        <authorList>
            <person name="Gao Y.W."/>
            <person name="Fan S.T."/>
            <person name="Sun H.T."/>
            <person name="Wang Z."/>
            <person name="Gao X.L."/>
            <person name="Li Y.G."/>
            <person name="Wang T.C."/>
            <person name="Zhang K."/>
            <person name="Xu W.W."/>
            <person name="Yu Z.J."/>
            <person name="Xia X.Z."/>
        </authorList>
    </citation>
    <scope>NUCLEOTIDE SEQUENCE</scope>
    <source>
        <strain evidence="4">FR3</strain>
    </source>
</reference>
<dbReference type="PANTHER" id="PTHR13031">
    <property type="entry name" value="RIBONUCLEASE P SUBUNIT P30"/>
    <property type="match status" value="1"/>
</dbReference>
<name>A0A0J9XP67_BRUMA</name>
<dbReference type="GO" id="GO:0008033">
    <property type="term" value="P:tRNA processing"/>
    <property type="evidence" value="ECO:0007669"/>
    <property type="project" value="UniProtKB-KW"/>
</dbReference>
<comment type="subcellular location">
    <subcellularLocation>
        <location evidence="1">Nucleus</location>
    </subcellularLocation>
</comment>
<dbReference type="OMA" id="AEMNIRH"/>
<dbReference type="AlphaFoldDB" id="A0A0J9XP67"/>
<comment type="similarity">
    <text evidence="2">Belongs to the eukaryotic/archaeal RNase P protein component 3 family.</text>
</comment>
<dbReference type="GO" id="GO:0005655">
    <property type="term" value="C:nucleolar ribonuclease P complex"/>
    <property type="evidence" value="ECO:0007669"/>
    <property type="project" value="TreeGrafter"/>
</dbReference>
<sequence>MIVLLQNCYRNMSSSFVDDHFEFAEMNIRHTGNMDETMAMVRRAVRMGYDCIAINTDIGQMVQECANLGDEPPQKKKKKGGKERNVIPDPVSINCSELDTSMLEANGKRLRIFSRLTATVSNSTEVHLLMHHPQLKKYDLIAVRPSDDQILQTLSKKGDFVDIITYEQASTSVGWLNKSKIIQLCINDGIAFEITYADALKDSSQRREVLVNGRQLLMSTKDGDGVIIASGAERMIDIRAPYDAANISVLFGIRPELARKFVAGNAKKTLLRAESRKTLKGGLLIQNKEDLPKNLTVRLNVIEKIMRIPEFRAQLEIVEDEVEDKSKKT</sequence>
<dbReference type="InterPro" id="IPR016195">
    <property type="entry name" value="Pol/histidinol_Pase-like"/>
</dbReference>
<organism evidence="4">
    <name type="scientific">Brugia malayi</name>
    <name type="common">Filarial nematode worm</name>
    <dbReference type="NCBI Taxonomy" id="6279"/>
    <lineage>
        <taxon>Eukaryota</taxon>
        <taxon>Metazoa</taxon>
        <taxon>Ecdysozoa</taxon>
        <taxon>Nematoda</taxon>
        <taxon>Chromadorea</taxon>
        <taxon>Rhabditida</taxon>
        <taxon>Spirurina</taxon>
        <taxon>Spiruromorpha</taxon>
        <taxon>Filarioidea</taxon>
        <taxon>Onchocercidae</taxon>
        <taxon>Brugia</taxon>
    </lineage>
</organism>
<proteinExistence type="inferred from homology"/>
<dbReference type="SUPFAM" id="SSF89550">
    <property type="entry name" value="PHP domain-like"/>
    <property type="match status" value="1"/>
</dbReference>
<evidence type="ECO:0000256" key="1">
    <source>
        <dbReference type="ARBA" id="ARBA00004123"/>
    </source>
</evidence>
<evidence type="ECO:0000256" key="2">
    <source>
        <dbReference type="ARBA" id="ARBA00007331"/>
    </source>
</evidence>